<evidence type="ECO:0000313" key="2">
    <source>
        <dbReference type="EMBL" id="CAB1429083.1"/>
    </source>
</evidence>
<evidence type="ECO:0000256" key="1">
    <source>
        <dbReference type="SAM" id="MobiDB-lite"/>
    </source>
</evidence>
<dbReference type="EMBL" id="CADEAL010001112">
    <property type="protein sequence ID" value="CAB1429083.1"/>
    <property type="molecule type" value="Genomic_DNA"/>
</dbReference>
<accession>A0A9N7UC99</accession>
<name>A0A9N7UC99_PLEPL</name>
<organism evidence="2 3">
    <name type="scientific">Pleuronectes platessa</name>
    <name type="common">European plaice</name>
    <dbReference type="NCBI Taxonomy" id="8262"/>
    <lineage>
        <taxon>Eukaryota</taxon>
        <taxon>Metazoa</taxon>
        <taxon>Chordata</taxon>
        <taxon>Craniata</taxon>
        <taxon>Vertebrata</taxon>
        <taxon>Euteleostomi</taxon>
        <taxon>Actinopterygii</taxon>
        <taxon>Neopterygii</taxon>
        <taxon>Teleostei</taxon>
        <taxon>Neoteleostei</taxon>
        <taxon>Acanthomorphata</taxon>
        <taxon>Carangaria</taxon>
        <taxon>Pleuronectiformes</taxon>
        <taxon>Pleuronectoidei</taxon>
        <taxon>Pleuronectidae</taxon>
        <taxon>Pleuronectes</taxon>
    </lineage>
</organism>
<feature type="compositionally biased region" description="Polar residues" evidence="1">
    <location>
        <begin position="87"/>
        <end position="102"/>
    </location>
</feature>
<feature type="region of interest" description="Disordered" evidence="1">
    <location>
        <begin position="79"/>
        <end position="127"/>
    </location>
</feature>
<comment type="caution">
    <text evidence="2">The sequence shown here is derived from an EMBL/GenBank/DDBJ whole genome shotgun (WGS) entry which is preliminary data.</text>
</comment>
<protein>
    <submittedName>
        <fullName evidence="2">Uncharacterized protein</fullName>
    </submittedName>
</protein>
<evidence type="ECO:0000313" key="3">
    <source>
        <dbReference type="Proteomes" id="UP001153269"/>
    </source>
</evidence>
<reference evidence="2" key="1">
    <citation type="submission" date="2020-03" db="EMBL/GenBank/DDBJ databases">
        <authorList>
            <person name="Weist P."/>
        </authorList>
    </citation>
    <scope>NUCLEOTIDE SEQUENCE</scope>
</reference>
<proteinExistence type="predicted"/>
<sequence>MIRLPPAGGSALRCRVQKTEIGRQMIAAAQRTVSREVEGMLHTLCYSRLTTIWEGLVGSGGSGLQLRGKARLSQTHFARAQPHSLRGQGSSMVPWISTQTPPLTLASRASPPPFPRGPGSSTLSIFK</sequence>
<gene>
    <name evidence="2" type="ORF">PLEPLA_LOCUS17058</name>
</gene>
<dbReference type="Proteomes" id="UP001153269">
    <property type="component" value="Unassembled WGS sequence"/>
</dbReference>
<dbReference type="AlphaFoldDB" id="A0A9N7UC99"/>
<keyword evidence="3" id="KW-1185">Reference proteome</keyword>